<protein>
    <submittedName>
        <fullName evidence="2">Uncharacterized protein</fullName>
    </submittedName>
</protein>
<gene>
    <name evidence="2" type="ORF">Sste5346_005033</name>
</gene>
<accession>A0ABR3Z6M9</accession>
<evidence type="ECO:0000313" key="3">
    <source>
        <dbReference type="Proteomes" id="UP001583186"/>
    </source>
</evidence>
<evidence type="ECO:0000256" key="1">
    <source>
        <dbReference type="SAM" id="Phobius"/>
    </source>
</evidence>
<keyword evidence="1" id="KW-0812">Transmembrane</keyword>
<dbReference type="Proteomes" id="UP001583186">
    <property type="component" value="Unassembled WGS sequence"/>
</dbReference>
<reference evidence="2 3" key="1">
    <citation type="journal article" date="2024" name="IMA Fungus">
        <title>IMA Genome - F19 : A genome assembly and annotation guide to empower mycologists, including annotated draft genome sequences of Ceratocystis pirilliformis, Diaporthe australafricana, Fusarium ophioides, Paecilomyces lecythidis, and Sporothrix stenoceras.</title>
        <authorList>
            <person name="Aylward J."/>
            <person name="Wilson A.M."/>
            <person name="Visagie C.M."/>
            <person name="Spraker J."/>
            <person name="Barnes I."/>
            <person name="Buitendag C."/>
            <person name="Ceriani C."/>
            <person name="Del Mar Angel L."/>
            <person name="du Plessis D."/>
            <person name="Fuchs T."/>
            <person name="Gasser K."/>
            <person name="Kramer D."/>
            <person name="Li W."/>
            <person name="Munsamy K."/>
            <person name="Piso A."/>
            <person name="Price J.L."/>
            <person name="Sonnekus B."/>
            <person name="Thomas C."/>
            <person name="van der Nest A."/>
            <person name="van Dijk A."/>
            <person name="van Heerden A."/>
            <person name="van Vuuren N."/>
            <person name="Yilmaz N."/>
            <person name="Duong T.A."/>
            <person name="van der Merwe N.A."/>
            <person name="Wingfield M.J."/>
            <person name="Wingfield B.D."/>
        </authorList>
    </citation>
    <scope>NUCLEOTIDE SEQUENCE [LARGE SCALE GENOMIC DNA]</scope>
    <source>
        <strain evidence="2 3">CMW 5346</strain>
    </source>
</reference>
<keyword evidence="1" id="KW-1133">Transmembrane helix</keyword>
<evidence type="ECO:0000313" key="2">
    <source>
        <dbReference type="EMBL" id="KAL1895934.1"/>
    </source>
</evidence>
<feature type="transmembrane region" description="Helical" evidence="1">
    <location>
        <begin position="64"/>
        <end position="83"/>
    </location>
</feature>
<sequence>MSFSNAVTDLVRSIYEAIAGIFHLVFRVLHGAFSTVAHSFEAVINFVVDMVHSSVALVGGVGKFVAGNFVILAILAVGAYFYLQQSPEQKAQLKSSGKQALGSAKAQANAAGNRVASKSKKA</sequence>
<proteinExistence type="predicted"/>
<dbReference type="EMBL" id="JAWCUI010000025">
    <property type="protein sequence ID" value="KAL1895934.1"/>
    <property type="molecule type" value="Genomic_DNA"/>
</dbReference>
<comment type="caution">
    <text evidence="2">The sequence shown here is derived from an EMBL/GenBank/DDBJ whole genome shotgun (WGS) entry which is preliminary data.</text>
</comment>
<keyword evidence="1" id="KW-0472">Membrane</keyword>
<keyword evidence="3" id="KW-1185">Reference proteome</keyword>
<name>A0ABR3Z6M9_9PEZI</name>
<organism evidence="2 3">
    <name type="scientific">Sporothrix stenoceras</name>
    <dbReference type="NCBI Taxonomy" id="5173"/>
    <lineage>
        <taxon>Eukaryota</taxon>
        <taxon>Fungi</taxon>
        <taxon>Dikarya</taxon>
        <taxon>Ascomycota</taxon>
        <taxon>Pezizomycotina</taxon>
        <taxon>Sordariomycetes</taxon>
        <taxon>Sordariomycetidae</taxon>
        <taxon>Ophiostomatales</taxon>
        <taxon>Ophiostomataceae</taxon>
        <taxon>Sporothrix</taxon>
    </lineage>
</organism>